<evidence type="ECO:0000256" key="3">
    <source>
        <dbReference type="ARBA" id="ARBA00023015"/>
    </source>
</evidence>
<evidence type="ECO:0000256" key="5">
    <source>
        <dbReference type="ARBA" id="ARBA00025466"/>
    </source>
</evidence>
<keyword evidence="3" id="KW-0805">Transcription regulation</keyword>
<evidence type="ECO:0000256" key="4">
    <source>
        <dbReference type="ARBA" id="ARBA00023163"/>
    </source>
</evidence>
<sequence length="296" mass="33135">MIQRSLVGPRSQAAGPKNRFGKIALASANGGRRVFYIHSGSCSRNHYKVRAKVVDVQLISKMARYEKHERVILAEICQKYPVLTKKSYTGDVISEKKQTWIKICEEFNASNPGKPARDCGQLRSLWKRLKDGAKKALDASKNEARGTGGSPSQTKCMDTAEEIVAGILGASFEPLEVVYDDDAIVFQKVPGVLHIPTIIENNGGNINGSQEKDVMEKNDVPSSSATFSMPVTQKKASEVKKKKNYEDELLKMAKLEHMAKMEQHAVKLQTLKIKKKIAFLEFKKQNRYNIKSNKKH</sequence>
<dbReference type="InterPro" id="IPR028002">
    <property type="entry name" value="Myb_DNA-bind_5"/>
</dbReference>
<evidence type="ECO:0000256" key="2">
    <source>
        <dbReference type="ARBA" id="ARBA00016807"/>
    </source>
</evidence>
<evidence type="ECO:0000313" key="8">
    <source>
        <dbReference type="Proteomes" id="UP001378592"/>
    </source>
</evidence>
<gene>
    <name evidence="7" type="ORF">R5R35_009757</name>
</gene>
<dbReference type="EMBL" id="JAZDUA010000119">
    <property type="protein sequence ID" value="KAK7867446.1"/>
    <property type="molecule type" value="Genomic_DNA"/>
</dbReference>
<dbReference type="Proteomes" id="UP001378592">
    <property type="component" value="Unassembled WGS sequence"/>
</dbReference>
<keyword evidence="4" id="KW-0804">Transcription</keyword>
<evidence type="ECO:0000313" key="7">
    <source>
        <dbReference type="EMBL" id="KAK7867446.1"/>
    </source>
</evidence>
<accession>A0AAN9VRF5</accession>
<feature type="domain" description="Myb/SANT-like DNA-binding" evidence="6">
    <location>
        <begin position="64"/>
        <end position="137"/>
    </location>
</feature>
<dbReference type="AlphaFoldDB" id="A0AAN9VRF5"/>
<name>A0AAN9VRF5_9ORTH</name>
<comment type="subunit">
    <text evidence="1">Self-associates forming complexes of several hundred monomers.</text>
</comment>
<reference evidence="7 8" key="1">
    <citation type="submission" date="2024-03" db="EMBL/GenBank/DDBJ databases">
        <title>The genome assembly and annotation of the cricket Gryllus longicercus Weissman &amp; Gray.</title>
        <authorList>
            <person name="Szrajer S."/>
            <person name="Gray D."/>
            <person name="Ylla G."/>
        </authorList>
    </citation>
    <scope>NUCLEOTIDE SEQUENCE [LARGE SCALE GENOMIC DNA]</scope>
    <source>
        <strain evidence="7">DAG 2021-001</strain>
        <tissue evidence="7">Whole body minus gut</tissue>
    </source>
</reference>
<protein>
    <recommendedName>
        <fullName evidence="2">Regulatory protein zeste</fullName>
    </recommendedName>
</protein>
<dbReference type="Pfam" id="PF13873">
    <property type="entry name" value="Myb_DNA-bind_5"/>
    <property type="match status" value="1"/>
</dbReference>
<comment type="function">
    <text evidence="5">Involved in transvection phenomena (= synapsis-dependent gene expression), where the synaptic pairing of chromosomes carrying genes with which zeste interacts influences the expression of these genes. Zeste binds to DNA and stimulates transcription from a nearby promoter.</text>
</comment>
<evidence type="ECO:0000256" key="1">
    <source>
        <dbReference type="ARBA" id="ARBA00011764"/>
    </source>
</evidence>
<dbReference type="PANTHER" id="PTHR21411:SF0">
    <property type="entry name" value="REGULATORY PROTEIN ZESTE"/>
    <property type="match status" value="1"/>
</dbReference>
<organism evidence="7 8">
    <name type="scientific">Gryllus longicercus</name>
    <dbReference type="NCBI Taxonomy" id="2509291"/>
    <lineage>
        <taxon>Eukaryota</taxon>
        <taxon>Metazoa</taxon>
        <taxon>Ecdysozoa</taxon>
        <taxon>Arthropoda</taxon>
        <taxon>Hexapoda</taxon>
        <taxon>Insecta</taxon>
        <taxon>Pterygota</taxon>
        <taxon>Neoptera</taxon>
        <taxon>Polyneoptera</taxon>
        <taxon>Orthoptera</taxon>
        <taxon>Ensifera</taxon>
        <taxon>Gryllidea</taxon>
        <taxon>Grylloidea</taxon>
        <taxon>Gryllidae</taxon>
        <taxon>Gryllinae</taxon>
        <taxon>Gryllus</taxon>
    </lineage>
</organism>
<evidence type="ECO:0000259" key="6">
    <source>
        <dbReference type="Pfam" id="PF13873"/>
    </source>
</evidence>
<dbReference type="PANTHER" id="PTHR21411">
    <property type="entry name" value="APONTIC"/>
    <property type="match status" value="1"/>
</dbReference>
<comment type="caution">
    <text evidence="7">The sequence shown here is derived from an EMBL/GenBank/DDBJ whole genome shotgun (WGS) entry which is preliminary data.</text>
</comment>
<proteinExistence type="predicted"/>
<keyword evidence="8" id="KW-1185">Reference proteome</keyword>